<accession>A0A956RPX8</accession>
<dbReference type="Proteomes" id="UP000697710">
    <property type="component" value="Unassembled WGS sequence"/>
</dbReference>
<comment type="caution">
    <text evidence="2">The sequence shown here is derived from an EMBL/GenBank/DDBJ whole genome shotgun (WGS) entry which is preliminary data.</text>
</comment>
<keyword evidence="1" id="KW-1133">Transmembrane helix</keyword>
<feature type="transmembrane region" description="Helical" evidence="1">
    <location>
        <begin position="89"/>
        <end position="110"/>
    </location>
</feature>
<evidence type="ECO:0008006" key="4">
    <source>
        <dbReference type="Google" id="ProtNLM"/>
    </source>
</evidence>
<dbReference type="AlphaFoldDB" id="A0A956RPX8"/>
<keyword evidence="1" id="KW-0472">Membrane</keyword>
<gene>
    <name evidence="2" type="ORF">KC729_09335</name>
</gene>
<feature type="non-terminal residue" evidence="2">
    <location>
        <position position="133"/>
    </location>
</feature>
<protein>
    <recommendedName>
        <fullName evidence="4">Glycosyltransferase RgtA/B/C/D-like domain-containing protein</fullName>
    </recommendedName>
</protein>
<evidence type="ECO:0000256" key="1">
    <source>
        <dbReference type="SAM" id="Phobius"/>
    </source>
</evidence>
<evidence type="ECO:0000313" key="3">
    <source>
        <dbReference type="Proteomes" id="UP000697710"/>
    </source>
</evidence>
<dbReference type="EMBL" id="JAGQHR010000252">
    <property type="protein sequence ID" value="MCA9727872.1"/>
    <property type="molecule type" value="Genomic_DNA"/>
</dbReference>
<sequence>MSHALNRDRVFLASILLLAAALRVWTVLVLRNDLRISEPVIDGQLYLESARALAGGSFNPHTVFFQSPLYPLVLSSLVRSTTAVTSTVLGVQILQTILGLGTGVLLFLAARRRAGSAVARIAALLWLLYGPIL</sequence>
<reference evidence="2" key="1">
    <citation type="submission" date="2020-04" db="EMBL/GenBank/DDBJ databases">
        <authorList>
            <person name="Zhang T."/>
        </authorList>
    </citation>
    <scope>NUCLEOTIDE SEQUENCE</scope>
    <source>
        <strain evidence="2">HKST-UBA01</strain>
    </source>
</reference>
<organism evidence="2 3">
    <name type="scientific">Eiseniibacteriota bacterium</name>
    <dbReference type="NCBI Taxonomy" id="2212470"/>
    <lineage>
        <taxon>Bacteria</taxon>
        <taxon>Candidatus Eiseniibacteriota</taxon>
    </lineage>
</organism>
<name>A0A956RPX8_UNCEI</name>
<evidence type="ECO:0000313" key="2">
    <source>
        <dbReference type="EMBL" id="MCA9727872.1"/>
    </source>
</evidence>
<keyword evidence="1" id="KW-0812">Transmembrane</keyword>
<reference evidence="2" key="2">
    <citation type="journal article" date="2021" name="Microbiome">
        <title>Successional dynamics and alternative stable states in a saline activated sludge microbial community over 9 years.</title>
        <authorList>
            <person name="Wang Y."/>
            <person name="Ye J."/>
            <person name="Ju F."/>
            <person name="Liu L."/>
            <person name="Boyd J.A."/>
            <person name="Deng Y."/>
            <person name="Parks D.H."/>
            <person name="Jiang X."/>
            <person name="Yin X."/>
            <person name="Woodcroft B.J."/>
            <person name="Tyson G.W."/>
            <person name="Hugenholtz P."/>
            <person name="Polz M.F."/>
            <person name="Zhang T."/>
        </authorList>
    </citation>
    <scope>NUCLEOTIDE SEQUENCE</scope>
    <source>
        <strain evidence="2">HKST-UBA01</strain>
    </source>
</reference>
<proteinExistence type="predicted"/>